<feature type="compositionally biased region" description="Polar residues" evidence="1">
    <location>
        <begin position="36"/>
        <end position="74"/>
    </location>
</feature>
<keyword evidence="3" id="KW-1185">Reference proteome</keyword>
<feature type="compositionally biased region" description="Polar residues" evidence="1">
    <location>
        <begin position="143"/>
        <end position="152"/>
    </location>
</feature>
<evidence type="ECO:0000313" key="3">
    <source>
        <dbReference type="Proteomes" id="UP001341840"/>
    </source>
</evidence>
<sequence length="184" mass="19891">MANQNEEGIPYTDHSGDEQHQNNQQNQQQVDLDLNATANGSQESAGRNAETGGTQNGQPNSGGDNSGGRQSTSAFDRIGPGDLGPRPFGRIGSDDTQIIQDLRHRVNALRLANAPRLANVPHLGGDVTQVARMTENPLRTNLENRSESNTVVTREREGEKGLHLSTDIPRSQTGSSKFNSQRVL</sequence>
<evidence type="ECO:0000256" key="1">
    <source>
        <dbReference type="SAM" id="MobiDB-lite"/>
    </source>
</evidence>
<accession>A0ABU6R2N6</accession>
<dbReference type="EMBL" id="JASCZI010030217">
    <property type="protein sequence ID" value="MED6118651.1"/>
    <property type="molecule type" value="Genomic_DNA"/>
</dbReference>
<name>A0ABU6R2N6_9FABA</name>
<dbReference type="Proteomes" id="UP001341840">
    <property type="component" value="Unassembled WGS sequence"/>
</dbReference>
<proteinExistence type="predicted"/>
<feature type="region of interest" description="Disordered" evidence="1">
    <location>
        <begin position="1"/>
        <end position="92"/>
    </location>
</feature>
<feature type="compositionally biased region" description="Basic and acidic residues" evidence="1">
    <location>
        <begin position="153"/>
        <end position="162"/>
    </location>
</feature>
<feature type="compositionally biased region" description="Polar residues" evidence="1">
    <location>
        <begin position="168"/>
        <end position="184"/>
    </location>
</feature>
<protein>
    <submittedName>
        <fullName evidence="2">Uncharacterized protein</fullName>
    </submittedName>
</protein>
<feature type="region of interest" description="Disordered" evidence="1">
    <location>
        <begin position="143"/>
        <end position="184"/>
    </location>
</feature>
<gene>
    <name evidence="2" type="ORF">PIB30_004701</name>
</gene>
<organism evidence="2 3">
    <name type="scientific">Stylosanthes scabra</name>
    <dbReference type="NCBI Taxonomy" id="79078"/>
    <lineage>
        <taxon>Eukaryota</taxon>
        <taxon>Viridiplantae</taxon>
        <taxon>Streptophyta</taxon>
        <taxon>Embryophyta</taxon>
        <taxon>Tracheophyta</taxon>
        <taxon>Spermatophyta</taxon>
        <taxon>Magnoliopsida</taxon>
        <taxon>eudicotyledons</taxon>
        <taxon>Gunneridae</taxon>
        <taxon>Pentapetalae</taxon>
        <taxon>rosids</taxon>
        <taxon>fabids</taxon>
        <taxon>Fabales</taxon>
        <taxon>Fabaceae</taxon>
        <taxon>Papilionoideae</taxon>
        <taxon>50 kb inversion clade</taxon>
        <taxon>dalbergioids sensu lato</taxon>
        <taxon>Dalbergieae</taxon>
        <taxon>Pterocarpus clade</taxon>
        <taxon>Stylosanthes</taxon>
    </lineage>
</organism>
<comment type="caution">
    <text evidence="2">The sequence shown here is derived from an EMBL/GenBank/DDBJ whole genome shotgun (WGS) entry which is preliminary data.</text>
</comment>
<reference evidence="2 3" key="1">
    <citation type="journal article" date="2023" name="Plants (Basel)">
        <title>Bridging the Gap: Combining Genomics and Transcriptomics Approaches to Understand Stylosanthes scabra, an Orphan Legume from the Brazilian Caatinga.</title>
        <authorList>
            <person name="Ferreira-Neto J.R.C."/>
            <person name="da Silva M.D."/>
            <person name="Binneck E."/>
            <person name="de Melo N.F."/>
            <person name="da Silva R.H."/>
            <person name="de Melo A.L.T.M."/>
            <person name="Pandolfi V."/>
            <person name="Bustamante F.O."/>
            <person name="Brasileiro-Vidal A.C."/>
            <person name="Benko-Iseppon A.M."/>
        </authorList>
    </citation>
    <scope>NUCLEOTIDE SEQUENCE [LARGE SCALE GENOMIC DNA]</scope>
    <source>
        <tissue evidence="2">Leaves</tissue>
    </source>
</reference>
<evidence type="ECO:0000313" key="2">
    <source>
        <dbReference type="EMBL" id="MED6118651.1"/>
    </source>
</evidence>